<feature type="domain" description="Phage head morphogenesis" evidence="1">
    <location>
        <begin position="190"/>
        <end position="290"/>
    </location>
</feature>
<evidence type="ECO:0000259" key="1">
    <source>
        <dbReference type="Pfam" id="PF04233"/>
    </source>
</evidence>
<dbReference type="Proteomes" id="UP001256547">
    <property type="component" value="Unassembled WGS sequence"/>
</dbReference>
<reference evidence="2 3" key="1">
    <citation type="submission" date="2023-03" db="EMBL/GenBank/DDBJ databases">
        <authorList>
            <person name="Shen W."/>
            <person name="Cai J."/>
        </authorList>
    </citation>
    <scope>NUCLEOTIDE SEQUENCE [LARGE SCALE GENOMIC DNA]</scope>
    <source>
        <strain evidence="2 3">P72-2</strain>
    </source>
</reference>
<accession>A0ABU3EQA7</accession>
<dbReference type="NCBIfam" id="TIGR01641">
    <property type="entry name" value="phageSPP1_gp7"/>
    <property type="match status" value="1"/>
</dbReference>
<gene>
    <name evidence="2" type="ORF">P7D39_08485</name>
</gene>
<dbReference type="InterPro" id="IPR006528">
    <property type="entry name" value="Phage_head_morphogenesis_dom"/>
</dbReference>
<comment type="caution">
    <text evidence="2">The sequence shown here is derived from an EMBL/GenBank/DDBJ whole genome shotgun (WGS) entry which is preliminary data.</text>
</comment>
<dbReference type="EMBL" id="JARPYR010000015">
    <property type="protein sequence ID" value="MDT2597040.1"/>
    <property type="molecule type" value="Genomic_DNA"/>
</dbReference>
<evidence type="ECO:0000313" key="2">
    <source>
        <dbReference type="EMBL" id="MDT2597040.1"/>
    </source>
</evidence>
<name>A0ABU3EQA7_9ENTE</name>
<protein>
    <submittedName>
        <fullName evidence="2">Minor capsid protein</fullName>
    </submittedName>
</protein>
<dbReference type="RefSeq" id="WP_311924749.1">
    <property type="nucleotide sequence ID" value="NZ_JARPYR010000015.1"/>
</dbReference>
<proteinExistence type="predicted"/>
<evidence type="ECO:0000313" key="3">
    <source>
        <dbReference type="Proteomes" id="UP001256547"/>
    </source>
</evidence>
<dbReference type="Pfam" id="PF04233">
    <property type="entry name" value="Phage_Mu_F"/>
    <property type="match status" value="1"/>
</dbReference>
<sequence>MKSSDYWRKREEKWIKQQIKEDAKQSKIIAEKYQKALDQIEKEISANWERFAGKEGVTLSEAKKMAYEMDVKAFARKAKQYVKDKDFSKTANDELRLYNVTMRVNRLELLKSQIGLELIALSDDVDKYTAETLTKTGLKEAERQAGILGETVFSNYKTFVESVAFGSFQGATFSERIWGNNGALKADLDRLLIRSVTQGRNPRELARELRNLFDSSKYEAERLMRTESARVQTAIQKQSYDKYEIDEYEYIAEPTACSVCLPLNGKIFKSKDMLSGTNASPMHANCRCSTAPYVDREALDSSLKERGL</sequence>
<keyword evidence="3" id="KW-1185">Reference proteome</keyword>
<organism evidence="2 3">
    <name type="scientific">Enterococcus dongliensis</name>
    <dbReference type="NCBI Taxonomy" id="2559925"/>
    <lineage>
        <taxon>Bacteria</taxon>
        <taxon>Bacillati</taxon>
        <taxon>Bacillota</taxon>
        <taxon>Bacilli</taxon>
        <taxon>Lactobacillales</taxon>
        <taxon>Enterococcaceae</taxon>
        <taxon>Enterococcus</taxon>
    </lineage>
</organism>